<protein>
    <submittedName>
        <fullName evidence="2">Uncharacterized protein</fullName>
    </submittedName>
</protein>
<dbReference type="AlphaFoldDB" id="A0A0C1LXS4"/>
<name>A0A0C1LXS4_9LACO</name>
<evidence type="ECO:0000256" key="1">
    <source>
        <dbReference type="SAM" id="MobiDB-lite"/>
    </source>
</evidence>
<evidence type="ECO:0000313" key="3">
    <source>
        <dbReference type="Proteomes" id="UP000031397"/>
    </source>
</evidence>
<dbReference type="PATRIC" id="fig|1614.7.peg.813"/>
<gene>
    <name evidence="2" type="ORF">LfDm3_0857</name>
</gene>
<organism evidence="2 3">
    <name type="scientific">Fructilactobacillus fructivorans</name>
    <dbReference type="NCBI Taxonomy" id="1614"/>
    <lineage>
        <taxon>Bacteria</taxon>
        <taxon>Bacillati</taxon>
        <taxon>Bacillota</taxon>
        <taxon>Bacilli</taxon>
        <taxon>Lactobacillales</taxon>
        <taxon>Lactobacillaceae</taxon>
        <taxon>Fructilactobacillus</taxon>
    </lineage>
</organism>
<dbReference type="RefSeq" id="WP_039144381.1">
    <property type="nucleotide sequence ID" value="NZ_JOJZ01000019.1"/>
</dbReference>
<dbReference type="OrthoDB" id="9970867at2"/>
<dbReference type="EMBL" id="JOJZ01000019">
    <property type="protein sequence ID" value="KID41615.1"/>
    <property type="molecule type" value="Genomic_DNA"/>
</dbReference>
<feature type="compositionally biased region" description="Basic and acidic residues" evidence="1">
    <location>
        <begin position="57"/>
        <end position="84"/>
    </location>
</feature>
<evidence type="ECO:0000313" key="2">
    <source>
        <dbReference type="EMBL" id="KID41615.1"/>
    </source>
</evidence>
<feature type="region of interest" description="Disordered" evidence="1">
    <location>
        <begin position="52"/>
        <end position="84"/>
    </location>
</feature>
<dbReference type="Proteomes" id="UP000031397">
    <property type="component" value="Unassembled WGS sequence"/>
</dbReference>
<proteinExistence type="predicted"/>
<accession>A0A0C1LXS4</accession>
<comment type="caution">
    <text evidence="2">The sequence shown here is derived from an EMBL/GenBank/DDBJ whole genome shotgun (WGS) entry which is preliminary data.</text>
</comment>
<reference evidence="2 3" key="1">
    <citation type="submission" date="2014-06" db="EMBL/GenBank/DDBJ databases">
        <title>Functional and comparative genomic analyses of the Drosophila gut microbiota identify candidate symbiosis factors.</title>
        <authorList>
            <person name="Newell P.D."/>
            <person name="Chaston J.M."/>
            <person name="Douglas A.E."/>
        </authorList>
    </citation>
    <scope>NUCLEOTIDE SEQUENCE [LARGE SCALE GENOMIC DNA]</scope>
    <source>
        <strain evidence="2 3">DmCS_002</strain>
    </source>
</reference>
<dbReference type="GeneID" id="74913523"/>
<sequence length="104" mass="12478">MDVHSKEKELKKLIKDQEKLQKENSDKFNAILLDNYNERMDIVKELIENENQTNSLRDTKVAKPARDDKRGMDKNRHVDDQMNDLERAQQRLIKKLRTLEGKWE</sequence>
<keyword evidence="3" id="KW-1185">Reference proteome</keyword>